<dbReference type="SUPFAM" id="SSF52540">
    <property type="entry name" value="P-loop containing nucleoside triphosphate hydrolases"/>
    <property type="match status" value="1"/>
</dbReference>
<evidence type="ECO:0000313" key="6">
    <source>
        <dbReference type="EMBL" id="VVE37246.1"/>
    </source>
</evidence>
<dbReference type="InterPro" id="IPR027417">
    <property type="entry name" value="P-loop_NTPase"/>
</dbReference>
<dbReference type="OrthoDB" id="9808166at2"/>
<dbReference type="Gene3D" id="3.40.50.300">
    <property type="entry name" value="P-loop containing nucleotide triphosphate hydrolases"/>
    <property type="match status" value="1"/>
</dbReference>
<organism evidence="6 7">
    <name type="scientific">Pandoraea eparura</name>
    <dbReference type="NCBI Taxonomy" id="2508291"/>
    <lineage>
        <taxon>Bacteria</taxon>
        <taxon>Pseudomonadati</taxon>
        <taxon>Pseudomonadota</taxon>
        <taxon>Betaproteobacteria</taxon>
        <taxon>Burkholderiales</taxon>
        <taxon>Burkholderiaceae</taxon>
        <taxon>Pandoraea</taxon>
    </lineage>
</organism>
<dbReference type="GO" id="GO:0030983">
    <property type="term" value="F:mismatched DNA binding"/>
    <property type="evidence" value="ECO:0007669"/>
    <property type="project" value="InterPro"/>
</dbReference>
<evidence type="ECO:0000256" key="4">
    <source>
        <dbReference type="SAM" id="MobiDB-lite"/>
    </source>
</evidence>
<evidence type="ECO:0000259" key="5">
    <source>
        <dbReference type="SMART" id="SM00534"/>
    </source>
</evidence>
<evidence type="ECO:0000256" key="3">
    <source>
        <dbReference type="ARBA" id="ARBA00023125"/>
    </source>
</evidence>
<dbReference type="InterPro" id="IPR000432">
    <property type="entry name" value="DNA_mismatch_repair_MutS_C"/>
</dbReference>
<keyword evidence="7" id="KW-1185">Reference proteome</keyword>
<sequence>MNAFSEMEGSMANSTTKSATALMSREIRDAVDNARYARPSSDKLVATSTRDSGQHAALSPSLLYEGPEPAELRSTAPPTFVDLHLGSVMLHVNTNQAEFDLNPILNTPLERLTDIAYRQGVAAELEQQTVSAAVREFAELMRHSRKSEERSLKAYFGYEKKFWFLDAARQYCAAVDRVTEAFDGVDLRSTGLLRMQEYVIEYAHGPQYTALKGEVFGLIDTLANVRYCVWVDGGEVTVYPFGDEQDYSEAIHNTFAKFRKNTVRDYRVNYRNADNMNHVESWIVDLVARRYPDTFSRLDAFTQRSSFRDSGLVKFDNEVAFYLGYFSYIARFREAGLPFCYPDVTSEKGDIAGTDVFDIALAEKLVQYHSSVILNDFRLDGPERIIVVSGPNQGGKTTFARMFGQLHYLAALGLPVPARAAKLYLFDEIFTHFEKSEDLTTLRGKLEDDLFRMHLILEQATSRSVIIMNEIFSSTSLKDAMKLGTRLIEKLSALDAYCVCVTFIDELSTINDKTVSMVSMIDPKNPAVRTFRVERQIADGLAYAHAIAEKYEITYDWLMRRVPS</sequence>
<evidence type="ECO:0000256" key="1">
    <source>
        <dbReference type="ARBA" id="ARBA00022741"/>
    </source>
</evidence>
<dbReference type="GO" id="GO:0140664">
    <property type="term" value="F:ATP-dependent DNA damage sensor activity"/>
    <property type="evidence" value="ECO:0007669"/>
    <property type="project" value="InterPro"/>
</dbReference>
<feature type="domain" description="DNA mismatch repair proteins mutS family" evidence="5">
    <location>
        <begin position="383"/>
        <end position="556"/>
    </location>
</feature>
<reference evidence="6 7" key="1">
    <citation type="submission" date="2019-08" db="EMBL/GenBank/DDBJ databases">
        <authorList>
            <person name="Peeters C."/>
        </authorList>
    </citation>
    <scope>NUCLEOTIDE SEQUENCE [LARGE SCALE GENOMIC DNA]</scope>
    <source>
        <strain evidence="6 7">LMG 31012</strain>
    </source>
</reference>
<dbReference type="PANTHER" id="PTHR11361:SF34">
    <property type="entry name" value="DNA MISMATCH REPAIR PROTEIN MSH1, MITOCHONDRIAL"/>
    <property type="match status" value="1"/>
</dbReference>
<dbReference type="GO" id="GO:0005524">
    <property type="term" value="F:ATP binding"/>
    <property type="evidence" value="ECO:0007669"/>
    <property type="project" value="UniProtKB-KW"/>
</dbReference>
<dbReference type="InterPro" id="IPR045076">
    <property type="entry name" value="MutS"/>
</dbReference>
<gene>
    <name evidence="6" type="primary">mutS_1</name>
    <name evidence="6" type="ORF">PEP31012_03995</name>
</gene>
<feature type="region of interest" description="Disordered" evidence="4">
    <location>
        <begin position="38"/>
        <end position="60"/>
    </location>
</feature>
<evidence type="ECO:0000256" key="2">
    <source>
        <dbReference type="ARBA" id="ARBA00022840"/>
    </source>
</evidence>
<dbReference type="GO" id="GO:0005829">
    <property type="term" value="C:cytosol"/>
    <property type="evidence" value="ECO:0007669"/>
    <property type="project" value="TreeGrafter"/>
</dbReference>
<dbReference type="SMART" id="SM00534">
    <property type="entry name" value="MUTSac"/>
    <property type="match status" value="1"/>
</dbReference>
<dbReference type="Pfam" id="PF00488">
    <property type="entry name" value="MutS_V"/>
    <property type="match status" value="1"/>
</dbReference>
<keyword evidence="2" id="KW-0067">ATP-binding</keyword>
<keyword evidence="1" id="KW-0547">Nucleotide-binding</keyword>
<evidence type="ECO:0000313" key="7">
    <source>
        <dbReference type="Proteomes" id="UP000400981"/>
    </source>
</evidence>
<name>A0A5E4XLR9_9BURK</name>
<dbReference type="GO" id="GO:0006298">
    <property type="term" value="P:mismatch repair"/>
    <property type="evidence" value="ECO:0007669"/>
    <property type="project" value="InterPro"/>
</dbReference>
<dbReference type="EMBL" id="CABPSH010000012">
    <property type="protein sequence ID" value="VVE37246.1"/>
    <property type="molecule type" value="Genomic_DNA"/>
</dbReference>
<protein>
    <submittedName>
        <fullName evidence="6">DNA mismatch repair protein MutS</fullName>
    </submittedName>
</protein>
<dbReference type="Proteomes" id="UP000400981">
    <property type="component" value="Unassembled WGS sequence"/>
</dbReference>
<accession>A0A5E4XLR9</accession>
<keyword evidence="3" id="KW-0238">DNA-binding</keyword>
<dbReference type="RefSeq" id="WP_150591046.1">
    <property type="nucleotide sequence ID" value="NZ_CABPSH010000012.1"/>
</dbReference>
<dbReference type="AlphaFoldDB" id="A0A5E4XLR9"/>
<proteinExistence type="predicted"/>
<dbReference type="PANTHER" id="PTHR11361">
    <property type="entry name" value="DNA MISMATCH REPAIR PROTEIN MUTS FAMILY MEMBER"/>
    <property type="match status" value="1"/>
</dbReference>